<proteinExistence type="inferred from homology"/>
<keyword evidence="4" id="KW-0964">Secreted</keyword>
<keyword evidence="5 8" id="KW-0378">Hydrolase</keyword>
<dbReference type="GO" id="GO:0004650">
    <property type="term" value="F:polygalacturonase activity"/>
    <property type="evidence" value="ECO:0007669"/>
    <property type="project" value="InterPro"/>
</dbReference>
<evidence type="ECO:0000256" key="4">
    <source>
        <dbReference type="ARBA" id="ARBA00022525"/>
    </source>
</evidence>
<keyword evidence="3" id="KW-0134">Cell wall</keyword>
<protein>
    <submittedName>
        <fullName evidence="10">Exopolygalacturonase</fullName>
    </submittedName>
</protein>
<name>A0AAE1Y9D7_9LAMI</name>
<evidence type="ECO:0000256" key="1">
    <source>
        <dbReference type="ARBA" id="ARBA00004191"/>
    </source>
</evidence>
<dbReference type="Gene3D" id="2.160.20.10">
    <property type="entry name" value="Single-stranded right-handed beta-helix, Pectin lyase-like"/>
    <property type="match status" value="1"/>
</dbReference>
<dbReference type="AlphaFoldDB" id="A0AAE1Y9D7"/>
<reference evidence="10" key="1">
    <citation type="submission" date="2020-06" db="EMBL/GenBank/DDBJ databases">
        <authorList>
            <person name="Li T."/>
            <person name="Hu X."/>
            <person name="Zhang T."/>
            <person name="Song X."/>
            <person name="Zhang H."/>
            <person name="Dai N."/>
            <person name="Sheng W."/>
            <person name="Hou X."/>
            <person name="Wei L."/>
        </authorList>
    </citation>
    <scope>NUCLEOTIDE SEQUENCE</scope>
    <source>
        <strain evidence="10">3651</strain>
        <tissue evidence="10">Leaf</tissue>
    </source>
</reference>
<evidence type="ECO:0000256" key="5">
    <source>
        <dbReference type="ARBA" id="ARBA00022801"/>
    </source>
</evidence>
<keyword evidence="6 8" id="KW-0326">Glycosidase</keyword>
<evidence type="ECO:0000256" key="7">
    <source>
        <dbReference type="ARBA" id="ARBA00023316"/>
    </source>
</evidence>
<feature type="transmembrane region" description="Helical" evidence="9">
    <location>
        <begin position="75"/>
        <end position="97"/>
    </location>
</feature>
<dbReference type="FunFam" id="2.160.20.10:FF:000004">
    <property type="entry name" value="Pectin lyase-like superfamily protein"/>
    <property type="match status" value="1"/>
</dbReference>
<keyword evidence="9" id="KW-0812">Transmembrane</keyword>
<comment type="subcellular location">
    <subcellularLocation>
        <location evidence="1">Secreted</location>
        <location evidence="1">Cell wall</location>
    </subcellularLocation>
</comment>
<keyword evidence="11" id="KW-1185">Reference proteome</keyword>
<organism evidence="10 11">
    <name type="scientific">Sesamum alatum</name>
    <dbReference type="NCBI Taxonomy" id="300844"/>
    <lineage>
        <taxon>Eukaryota</taxon>
        <taxon>Viridiplantae</taxon>
        <taxon>Streptophyta</taxon>
        <taxon>Embryophyta</taxon>
        <taxon>Tracheophyta</taxon>
        <taxon>Spermatophyta</taxon>
        <taxon>Magnoliopsida</taxon>
        <taxon>eudicotyledons</taxon>
        <taxon>Gunneridae</taxon>
        <taxon>Pentapetalae</taxon>
        <taxon>asterids</taxon>
        <taxon>lamiids</taxon>
        <taxon>Lamiales</taxon>
        <taxon>Pedaliaceae</taxon>
        <taxon>Sesamum</taxon>
    </lineage>
</organism>
<dbReference type="SMART" id="SM00710">
    <property type="entry name" value="PbH1"/>
    <property type="match status" value="4"/>
</dbReference>
<gene>
    <name evidence="10" type="ORF">Salat_1784200</name>
</gene>
<dbReference type="PANTHER" id="PTHR31375">
    <property type="match status" value="1"/>
</dbReference>
<dbReference type="GO" id="GO:0071555">
    <property type="term" value="P:cell wall organization"/>
    <property type="evidence" value="ECO:0007669"/>
    <property type="project" value="UniProtKB-KW"/>
</dbReference>
<evidence type="ECO:0000256" key="2">
    <source>
        <dbReference type="ARBA" id="ARBA00008834"/>
    </source>
</evidence>
<dbReference type="InterPro" id="IPR006626">
    <property type="entry name" value="PbH1"/>
</dbReference>
<dbReference type="Pfam" id="PF00295">
    <property type="entry name" value="Glyco_hydro_28"/>
    <property type="match status" value="1"/>
</dbReference>
<evidence type="ECO:0000256" key="8">
    <source>
        <dbReference type="RuleBase" id="RU361169"/>
    </source>
</evidence>
<evidence type="ECO:0000313" key="10">
    <source>
        <dbReference type="EMBL" id="KAK4425902.1"/>
    </source>
</evidence>
<evidence type="ECO:0000313" key="11">
    <source>
        <dbReference type="Proteomes" id="UP001293254"/>
    </source>
</evidence>
<keyword evidence="9" id="KW-1133">Transmembrane helix</keyword>
<keyword evidence="9" id="KW-0472">Membrane</keyword>
<dbReference type="InterPro" id="IPR012334">
    <property type="entry name" value="Pectin_lyas_fold"/>
</dbReference>
<dbReference type="InterPro" id="IPR000743">
    <property type="entry name" value="Glyco_hydro_28"/>
</dbReference>
<dbReference type="SUPFAM" id="SSF51126">
    <property type="entry name" value="Pectin lyase-like"/>
    <property type="match status" value="1"/>
</dbReference>
<accession>A0AAE1Y9D7</accession>
<dbReference type="EMBL" id="JACGWO010000006">
    <property type="protein sequence ID" value="KAK4425902.1"/>
    <property type="molecule type" value="Genomic_DNA"/>
</dbReference>
<comment type="caution">
    <text evidence="10">The sequence shown here is derived from an EMBL/GenBank/DDBJ whole genome shotgun (WGS) entry which is preliminary data.</text>
</comment>
<dbReference type="InterPro" id="IPR011050">
    <property type="entry name" value="Pectin_lyase_fold/virulence"/>
</dbReference>
<dbReference type="GO" id="GO:0005975">
    <property type="term" value="P:carbohydrate metabolic process"/>
    <property type="evidence" value="ECO:0007669"/>
    <property type="project" value="InterPro"/>
</dbReference>
<evidence type="ECO:0000256" key="3">
    <source>
        <dbReference type="ARBA" id="ARBA00022512"/>
    </source>
</evidence>
<keyword evidence="7" id="KW-0961">Cell wall biogenesis/degradation</keyword>
<evidence type="ECO:0000256" key="9">
    <source>
        <dbReference type="SAM" id="Phobius"/>
    </source>
</evidence>
<reference evidence="10" key="2">
    <citation type="journal article" date="2024" name="Plant">
        <title>Genomic evolution and insights into agronomic trait innovations of Sesamum species.</title>
        <authorList>
            <person name="Miao H."/>
            <person name="Wang L."/>
            <person name="Qu L."/>
            <person name="Liu H."/>
            <person name="Sun Y."/>
            <person name="Le M."/>
            <person name="Wang Q."/>
            <person name="Wei S."/>
            <person name="Zheng Y."/>
            <person name="Lin W."/>
            <person name="Duan Y."/>
            <person name="Cao H."/>
            <person name="Xiong S."/>
            <person name="Wang X."/>
            <person name="Wei L."/>
            <person name="Li C."/>
            <person name="Ma Q."/>
            <person name="Ju M."/>
            <person name="Zhao R."/>
            <person name="Li G."/>
            <person name="Mu C."/>
            <person name="Tian Q."/>
            <person name="Mei H."/>
            <person name="Zhang T."/>
            <person name="Gao T."/>
            <person name="Zhang H."/>
        </authorList>
    </citation>
    <scope>NUCLEOTIDE SEQUENCE</scope>
    <source>
        <strain evidence="10">3651</strain>
    </source>
</reference>
<comment type="similarity">
    <text evidence="2 8">Belongs to the glycosyl hydrolase 28 family.</text>
</comment>
<dbReference type="Proteomes" id="UP001293254">
    <property type="component" value="Unassembled WGS sequence"/>
</dbReference>
<evidence type="ECO:0000256" key="6">
    <source>
        <dbReference type="ARBA" id="ARBA00023295"/>
    </source>
</evidence>
<sequence>MAHQENLVKIAQEGFTMVEEFYSRSRSRPERLLHENSVQKTYPAWRSFAAPKTIDTYQAAKKYGGIVVLDGRRKYCIASTVLFLILCSALVSCHAAGGRAGRAVVTTFNVLRYGAKPGSKQESTQAFVKAWRAACDFDREARILIPPGVYKLGETIFQGPCKSQTPITILLQGTLQAVSDISAYPDKGWISFDEVNGLLLTGGGTIDGKGQDVWKYDDCKTNPACTHLASSIYMTKVRNAKVKSIHLINSMGFHMHITNSYLVRFHSLKITSEDGPNTDGMHISKSNTVKISRSIFRTGDDCISIGQGSSNVTINQVTCGPGHGISVGSLGKRENELDVQGLIVKNCTLVGTTNGVRIKTFPASGPSKASGLLFKDIIMQNVKNPIIIDQNYGSDSTKPSLVKISDVVYQNIRGTTISPVAVNLQCSSQVPCKNIQFHNINLRHISNERVSSTCTNAVVQHTGLQSPLAC</sequence>